<organism evidence="3">
    <name type="scientific">uncultured spirochete</name>
    <dbReference type="NCBI Taxonomy" id="156406"/>
    <lineage>
        <taxon>Bacteria</taxon>
        <taxon>Pseudomonadati</taxon>
        <taxon>Spirochaetota</taxon>
        <taxon>Spirochaetia</taxon>
        <taxon>Spirochaetales</taxon>
        <taxon>environmental samples</taxon>
    </lineage>
</organism>
<evidence type="ECO:0008006" key="4">
    <source>
        <dbReference type="Google" id="ProtNLM"/>
    </source>
</evidence>
<proteinExistence type="predicted"/>
<feature type="region of interest" description="Disordered" evidence="1">
    <location>
        <begin position="42"/>
        <end position="105"/>
    </location>
</feature>
<feature type="compositionally biased region" description="Polar residues" evidence="1">
    <location>
        <begin position="42"/>
        <end position="51"/>
    </location>
</feature>
<protein>
    <recommendedName>
        <fullName evidence="4">Lipoprotein</fullName>
    </recommendedName>
</protein>
<evidence type="ECO:0000256" key="2">
    <source>
        <dbReference type="SAM" id="SignalP"/>
    </source>
</evidence>
<name>A0A3P3XFE5_9SPIR</name>
<gene>
    <name evidence="3" type="ORF">SPIROBIBN47_100197</name>
</gene>
<accession>A0A3P3XFE5</accession>
<keyword evidence="2" id="KW-0732">Signal</keyword>
<dbReference type="AlphaFoldDB" id="A0A3P3XFE5"/>
<feature type="compositionally biased region" description="Low complexity" evidence="1">
    <location>
        <begin position="67"/>
        <end position="78"/>
    </location>
</feature>
<reference evidence="3" key="1">
    <citation type="submission" date="2017-02" db="EMBL/GenBank/DDBJ databases">
        <authorList>
            <person name="Regsiter A."/>
            <person name="William W."/>
        </authorList>
    </citation>
    <scope>NUCLEOTIDE SEQUENCE</scope>
    <source>
        <strain evidence="3">Bib</strain>
    </source>
</reference>
<dbReference type="EMBL" id="FWDM01000002">
    <property type="protein sequence ID" value="SLM09969.1"/>
    <property type="molecule type" value="Genomic_DNA"/>
</dbReference>
<feature type="chain" id="PRO_5017979072" description="Lipoprotein" evidence="2">
    <location>
        <begin position="38"/>
        <end position="370"/>
    </location>
</feature>
<evidence type="ECO:0000313" key="3">
    <source>
        <dbReference type="EMBL" id="SLM09969.1"/>
    </source>
</evidence>
<evidence type="ECO:0000256" key="1">
    <source>
        <dbReference type="SAM" id="MobiDB-lite"/>
    </source>
</evidence>
<sequence length="370" mass="39396">MSDNTNVMKKKKYFALVLAAYAIAALLIGCASKPASPAVSAESQQAKNIVQSTSTPDMPATPPAPSPSAQDPSAAAKSVVGSQPMPGQAQAPGAVPGTPQAGTASYEALTPDESHFLQNYLGRLSYLVYYNEASGLDPQLAKAAVSQANRYLIEKLGLSVIDFDQIQKNKKDQMSAYQAETGGSIDIITYIAQKLNADVYVEIDAKTSYSGGPGNWSGSAQGSMKIFDASTAALLGSISFMSPQTFSPVSADAAMMNAIAGIVWQSMPKVTEQSKALMSASVSRGVRYELVLQNTPDAKAISQFEKNLSKKVREIERLSYAPGETRFALYAFMPASRIQEAIYDAAAAAGYPDCYLLYMRGRSYTFNTGL</sequence>
<feature type="signal peptide" evidence="2">
    <location>
        <begin position="1"/>
        <end position="37"/>
    </location>
</feature>